<protein>
    <submittedName>
        <fullName evidence="2">Mitogen-activated kinase-binding 1-like protein</fullName>
    </submittedName>
</protein>
<evidence type="ECO:0000313" key="3">
    <source>
        <dbReference type="Proteomes" id="UP001338125"/>
    </source>
</evidence>
<gene>
    <name evidence="2" type="ORF">PT974_00340</name>
</gene>
<dbReference type="SMART" id="SM00320">
    <property type="entry name" value="WD40"/>
    <property type="match status" value="5"/>
</dbReference>
<proteinExistence type="predicted"/>
<feature type="compositionally biased region" description="Low complexity" evidence="1">
    <location>
        <begin position="763"/>
        <end position="778"/>
    </location>
</feature>
<organism evidence="2 3">
    <name type="scientific">Cladobotryum mycophilum</name>
    <dbReference type="NCBI Taxonomy" id="491253"/>
    <lineage>
        <taxon>Eukaryota</taxon>
        <taxon>Fungi</taxon>
        <taxon>Dikarya</taxon>
        <taxon>Ascomycota</taxon>
        <taxon>Pezizomycotina</taxon>
        <taxon>Sordariomycetes</taxon>
        <taxon>Hypocreomycetidae</taxon>
        <taxon>Hypocreales</taxon>
        <taxon>Hypocreaceae</taxon>
        <taxon>Cladobotryum</taxon>
    </lineage>
</organism>
<dbReference type="InterPro" id="IPR011047">
    <property type="entry name" value="Quinoprotein_ADH-like_sf"/>
</dbReference>
<feature type="compositionally biased region" description="Polar residues" evidence="1">
    <location>
        <begin position="1"/>
        <end position="19"/>
    </location>
</feature>
<evidence type="ECO:0000256" key="1">
    <source>
        <dbReference type="SAM" id="MobiDB-lite"/>
    </source>
</evidence>
<dbReference type="Gene3D" id="2.130.10.10">
    <property type="entry name" value="YVTN repeat-like/Quinoprotein amine dehydrogenase"/>
    <property type="match status" value="3"/>
</dbReference>
<dbReference type="InterPro" id="IPR015943">
    <property type="entry name" value="WD40/YVTN_repeat-like_dom_sf"/>
</dbReference>
<name>A0ABR0T0U4_9HYPO</name>
<comment type="caution">
    <text evidence="2">The sequence shown here is derived from an EMBL/GenBank/DDBJ whole genome shotgun (WGS) entry which is preliminary data.</text>
</comment>
<dbReference type="PANTHER" id="PTHR45589:SF1">
    <property type="entry name" value="WD REPEAT DOMAIN 62, ISOFORM G"/>
    <property type="match status" value="1"/>
</dbReference>
<feature type="region of interest" description="Disordered" evidence="1">
    <location>
        <begin position="97"/>
        <end position="119"/>
    </location>
</feature>
<accession>A0ABR0T0U4</accession>
<dbReference type="EMBL" id="JAVFKD010000001">
    <property type="protein sequence ID" value="KAK5997972.1"/>
    <property type="molecule type" value="Genomic_DNA"/>
</dbReference>
<feature type="region of interest" description="Disordered" evidence="1">
    <location>
        <begin position="1"/>
        <end position="31"/>
    </location>
</feature>
<dbReference type="PANTHER" id="PTHR45589">
    <property type="entry name" value="WD REPEAT DOMAIN 62, ISOFORM G"/>
    <property type="match status" value="1"/>
</dbReference>
<dbReference type="Proteomes" id="UP001338125">
    <property type="component" value="Unassembled WGS sequence"/>
</dbReference>
<dbReference type="SUPFAM" id="SSF50998">
    <property type="entry name" value="Quinoprotein alcohol dehydrogenase-like"/>
    <property type="match status" value="1"/>
</dbReference>
<feature type="region of interest" description="Disordered" evidence="1">
    <location>
        <begin position="946"/>
        <end position="974"/>
    </location>
</feature>
<feature type="region of interest" description="Disordered" evidence="1">
    <location>
        <begin position="759"/>
        <end position="864"/>
    </location>
</feature>
<sequence>MSATPSNNRLKLTPSNSPYLQRRARSPPRGRNMLESLLSLKRVVGTTCRAPTAFDTVNSSFAYTAGGAVVVVDVDGERYAQRFYRARPTATPIYAVNLSQNSPSTPTTTPKANDSRNRVALGRDSYSSLEWTDSGSKTWTSRERIKAATCLALSREGKYLAVGETGYAPRVLIFNLQDTSSDTPLVSISEHAFGVNAVAWSADTKFLASLGSANDGFIYVWKIDPRTGQTRLFQQNRCTSYIKDMVWLGNSLITLGVRHVKMWKVDEKDATSPIKSKFMNDSAPSTPTTQKTLSGRNILLGGLLDATFTCAAVDGKQLIFCTEAGDVCILDDDDRQLKVFKVVNLKFSISTITIRNNVAYVMDGRVDCILETTQTKSGVAALGFLKDRLVTVDSRASVDIWNMDYIPGQTAKAKTHIHIPGQGEPVTGIYPLQQPNRLKAAFLTWSSSGNVAFWDLEGHMKASVNVPLEGVDEPEAELEPLNQLTCARLSRNGRLLVTADRLGVLKVTDIVTQDCILDTKAHSADCTCVSLFENDTKFLMACCGRDRTAQLFHRDSSGSIEHFQTIEFSARVIQVLIPTADKIITCAWDRTLQIHELVSRDGDPDMIAAIPSKIISLKASPTSMTISPDNRTAFVSMLDRGIESAVCESLSLGQWAARDVDFLLGVSNTDKSIRLYDSNSGVFLDREWGHTEAINGVCLVDDNDGGKKAVSVALDGTIMIWALDANDQTNRLLTRDSSPAKESVSGRPPLRKVLSKAELAEFQRQPQSPGGRRSPPRSVGRRTSRLNLTSNIPGIRTPTGASQTSPGNSIIIEGTPSRRRPSETPQPSSPPASPRRRLKKQPSMPSLGLTARKKNSSSSLRTFGTLNTATEQACRTLRAYRKKLSSAEPITAEALSELDQELRFTAAALGDRAIRSRAMNETVLSGLLDQYSERLVTLLDEKLRLTSQANGRGADGSSEERRGSADGSSTSSST</sequence>
<dbReference type="Pfam" id="PF00400">
    <property type="entry name" value="WD40"/>
    <property type="match status" value="2"/>
</dbReference>
<dbReference type="InterPro" id="IPR001680">
    <property type="entry name" value="WD40_rpt"/>
</dbReference>
<reference evidence="2 3" key="1">
    <citation type="submission" date="2024-01" db="EMBL/GenBank/DDBJ databases">
        <title>Complete genome of Cladobotryum mycophilum ATHUM6906.</title>
        <authorList>
            <person name="Christinaki A.C."/>
            <person name="Myridakis A.I."/>
            <person name="Kouvelis V.N."/>
        </authorList>
    </citation>
    <scope>NUCLEOTIDE SEQUENCE [LARGE SCALE GENOMIC DNA]</scope>
    <source>
        <strain evidence="2 3">ATHUM6906</strain>
    </source>
</reference>
<keyword evidence="3" id="KW-1185">Reference proteome</keyword>
<feature type="compositionally biased region" description="Polar residues" evidence="1">
    <location>
        <begin position="799"/>
        <end position="808"/>
    </location>
</feature>
<dbReference type="InterPro" id="IPR052779">
    <property type="entry name" value="WDR62"/>
</dbReference>
<evidence type="ECO:0000313" key="2">
    <source>
        <dbReference type="EMBL" id="KAK5997972.1"/>
    </source>
</evidence>